<protein>
    <recommendedName>
        <fullName evidence="4">BYS1 domain protein</fullName>
    </recommendedName>
</protein>
<feature type="signal peptide" evidence="1">
    <location>
        <begin position="1"/>
        <end position="18"/>
    </location>
</feature>
<dbReference type="EMBL" id="MU004437">
    <property type="protein sequence ID" value="KAF2651011.1"/>
    <property type="molecule type" value="Genomic_DNA"/>
</dbReference>
<dbReference type="PANTHER" id="PTHR36195:SF4">
    <property type="entry name" value="DOMAIN PROTEIN, PUTATIVE (AFU_ORTHOLOGUE AFUA_5G01990)-RELATED"/>
    <property type="match status" value="1"/>
</dbReference>
<dbReference type="PANTHER" id="PTHR36195">
    <property type="entry name" value="DOMAIN PROTEIN, PUTATIVE (AFU_ORTHOLOGUE AFUA_5G01990)-RELATED-RELATED"/>
    <property type="match status" value="1"/>
</dbReference>
<dbReference type="Pfam" id="PF04681">
    <property type="entry name" value="Bys1"/>
    <property type="match status" value="1"/>
</dbReference>
<name>A0A6A6SVK3_9PLEO</name>
<evidence type="ECO:0000313" key="3">
    <source>
        <dbReference type="Proteomes" id="UP000799324"/>
    </source>
</evidence>
<gene>
    <name evidence="2" type="ORF">K491DRAFT_696788</name>
</gene>
<dbReference type="InterPro" id="IPR006771">
    <property type="entry name" value="CetA-like"/>
</dbReference>
<keyword evidence="1" id="KW-0732">Signal</keyword>
<proteinExistence type="predicted"/>
<evidence type="ECO:0000256" key="1">
    <source>
        <dbReference type="SAM" id="SignalP"/>
    </source>
</evidence>
<reference evidence="2" key="1">
    <citation type="journal article" date="2020" name="Stud. Mycol.">
        <title>101 Dothideomycetes genomes: a test case for predicting lifestyles and emergence of pathogens.</title>
        <authorList>
            <person name="Haridas S."/>
            <person name="Albert R."/>
            <person name="Binder M."/>
            <person name="Bloem J."/>
            <person name="Labutti K."/>
            <person name="Salamov A."/>
            <person name="Andreopoulos B."/>
            <person name="Baker S."/>
            <person name="Barry K."/>
            <person name="Bills G."/>
            <person name="Bluhm B."/>
            <person name="Cannon C."/>
            <person name="Castanera R."/>
            <person name="Culley D."/>
            <person name="Daum C."/>
            <person name="Ezra D."/>
            <person name="Gonzalez J."/>
            <person name="Henrissat B."/>
            <person name="Kuo A."/>
            <person name="Liang C."/>
            <person name="Lipzen A."/>
            <person name="Lutzoni F."/>
            <person name="Magnuson J."/>
            <person name="Mondo S."/>
            <person name="Nolan M."/>
            <person name="Ohm R."/>
            <person name="Pangilinan J."/>
            <person name="Park H.-J."/>
            <person name="Ramirez L."/>
            <person name="Alfaro M."/>
            <person name="Sun H."/>
            <person name="Tritt A."/>
            <person name="Yoshinaga Y."/>
            <person name="Zwiers L.-H."/>
            <person name="Turgeon B."/>
            <person name="Goodwin S."/>
            <person name="Spatafora J."/>
            <person name="Crous P."/>
            <person name="Grigoriev I."/>
        </authorList>
    </citation>
    <scope>NUCLEOTIDE SEQUENCE</scope>
    <source>
        <strain evidence="2">CBS 122681</strain>
    </source>
</reference>
<dbReference type="Proteomes" id="UP000799324">
    <property type="component" value="Unassembled WGS sequence"/>
</dbReference>
<dbReference type="OrthoDB" id="3682664at2759"/>
<sequence>MLFLAALLLSLLTPLITASSFAIQNNCDQTLYLWSVGGTTGPQYEIAPGDRYLEKFYSDASSGGISVEISKVADGINQGAPRLVLAYNLDYPKLWYDLVPQGSSPFAGQLVDLSGDGCPEIEWVDGERPDGSTAKICWSYVDMELSLCKLDG</sequence>
<evidence type="ECO:0008006" key="4">
    <source>
        <dbReference type="Google" id="ProtNLM"/>
    </source>
</evidence>
<feature type="chain" id="PRO_5025660863" description="BYS1 domain protein" evidence="1">
    <location>
        <begin position="19"/>
        <end position="152"/>
    </location>
</feature>
<dbReference type="AlphaFoldDB" id="A0A6A6SVK3"/>
<organism evidence="2 3">
    <name type="scientific">Lophiostoma macrostomum CBS 122681</name>
    <dbReference type="NCBI Taxonomy" id="1314788"/>
    <lineage>
        <taxon>Eukaryota</taxon>
        <taxon>Fungi</taxon>
        <taxon>Dikarya</taxon>
        <taxon>Ascomycota</taxon>
        <taxon>Pezizomycotina</taxon>
        <taxon>Dothideomycetes</taxon>
        <taxon>Pleosporomycetidae</taxon>
        <taxon>Pleosporales</taxon>
        <taxon>Lophiostomataceae</taxon>
        <taxon>Lophiostoma</taxon>
    </lineage>
</organism>
<keyword evidence="3" id="KW-1185">Reference proteome</keyword>
<evidence type="ECO:0000313" key="2">
    <source>
        <dbReference type="EMBL" id="KAF2651011.1"/>
    </source>
</evidence>
<accession>A0A6A6SVK3</accession>